<keyword evidence="1" id="KW-0805">Transcription regulation</keyword>
<dbReference type="InterPro" id="IPR009057">
    <property type="entry name" value="Homeodomain-like_sf"/>
</dbReference>
<dbReference type="GO" id="GO:0003700">
    <property type="term" value="F:DNA-binding transcription factor activity"/>
    <property type="evidence" value="ECO:0007669"/>
    <property type="project" value="InterPro"/>
</dbReference>
<dbReference type="PROSITE" id="PS01124">
    <property type="entry name" value="HTH_ARAC_FAMILY_2"/>
    <property type="match status" value="1"/>
</dbReference>
<dbReference type="InterPro" id="IPR018060">
    <property type="entry name" value="HTH_AraC"/>
</dbReference>
<gene>
    <name evidence="5" type="ORF">SAMN02927900_05450</name>
</gene>
<evidence type="ECO:0000313" key="6">
    <source>
        <dbReference type="Proteomes" id="UP000199542"/>
    </source>
</evidence>
<sequence length="345" mass="37829">MKWSSYQNLRVPNFSVHALCAVLAEADLDWCAALANADIDPDAVDRQRGTIPAQKELAFQLEFVALTQNRIDLWLRAARAYTTSTSGARGMALATAPTVAAWAKAASATDYSPGMLEISPLQSPNGTVIGIQFSYPDLPEELIPFSVYRDLCATTRSLSWLYDAPFPFTCVEIPILELAPEAASFVTSPIECGSEALRFWWDPAVSTREFPYGNAFQHAAWVQADTQILDTFRATGDWPDTVTKAVKAAPELNRMLANAATALRVSPRTLQRKLELVGRDFAEVRDEALKDVASDLLSNSDHPVSHISCVLGYADPASFTIAFKRWTGTSPTAFRAASRYRARAS</sequence>
<evidence type="ECO:0000259" key="4">
    <source>
        <dbReference type="PROSITE" id="PS01124"/>
    </source>
</evidence>
<keyword evidence="3" id="KW-0804">Transcription</keyword>
<dbReference type="SMART" id="SM00342">
    <property type="entry name" value="HTH_ARAC"/>
    <property type="match status" value="1"/>
</dbReference>
<dbReference type="Pfam" id="PF12833">
    <property type="entry name" value="HTH_18"/>
    <property type="match status" value="1"/>
</dbReference>
<dbReference type="Pfam" id="PF12625">
    <property type="entry name" value="Arabinose_bd"/>
    <property type="match status" value="1"/>
</dbReference>
<accession>A0A1G4TSF3</accession>
<name>A0A1G4TSF3_9HYPH</name>
<dbReference type="GO" id="GO:0000976">
    <property type="term" value="F:transcription cis-regulatory region binding"/>
    <property type="evidence" value="ECO:0007669"/>
    <property type="project" value="TreeGrafter"/>
</dbReference>
<evidence type="ECO:0000256" key="2">
    <source>
        <dbReference type="ARBA" id="ARBA00023125"/>
    </source>
</evidence>
<dbReference type="EMBL" id="FMTM01000012">
    <property type="protein sequence ID" value="SCW83539.1"/>
    <property type="molecule type" value="Genomic_DNA"/>
</dbReference>
<protein>
    <submittedName>
        <fullName evidence="5">AraC-type DNA-binding protein</fullName>
    </submittedName>
</protein>
<organism evidence="5 6">
    <name type="scientific">Rhizobium mongolense subsp. loessense</name>
    <dbReference type="NCBI Taxonomy" id="158890"/>
    <lineage>
        <taxon>Bacteria</taxon>
        <taxon>Pseudomonadati</taxon>
        <taxon>Pseudomonadota</taxon>
        <taxon>Alphaproteobacteria</taxon>
        <taxon>Hyphomicrobiales</taxon>
        <taxon>Rhizobiaceae</taxon>
        <taxon>Rhizobium/Agrobacterium group</taxon>
        <taxon>Rhizobium</taxon>
    </lineage>
</organism>
<dbReference type="GO" id="GO:0005829">
    <property type="term" value="C:cytosol"/>
    <property type="evidence" value="ECO:0007669"/>
    <property type="project" value="TreeGrafter"/>
</dbReference>
<dbReference type="SUPFAM" id="SSF46689">
    <property type="entry name" value="Homeodomain-like"/>
    <property type="match status" value="1"/>
</dbReference>
<dbReference type="PANTHER" id="PTHR47894:SF1">
    <property type="entry name" value="HTH-TYPE TRANSCRIPTIONAL REGULATOR VQSM"/>
    <property type="match status" value="1"/>
</dbReference>
<evidence type="ECO:0000256" key="3">
    <source>
        <dbReference type="ARBA" id="ARBA00023163"/>
    </source>
</evidence>
<evidence type="ECO:0000313" key="5">
    <source>
        <dbReference type="EMBL" id="SCW83539.1"/>
    </source>
</evidence>
<feature type="domain" description="HTH araC/xylS-type" evidence="4">
    <location>
        <begin position="240"/>
        <end position="337"/>
    </location>
</feature>
<keyword evidence="2 5" id="KW-0238">DNA-binding</keyword>
<reference evidence="5 6" key="1">
    <citation type="submission" date="2016-10" db="EMBL/GenBank/DDBJ databases">
        <authorList>
            <person name="de Groot N.N."/>
        </authorList>
    </citation>
    <scope>NUCLEOTIDE SEQUENCE [LARGE SCALE GENOMIC DNA]</scope>
    <source>
        <strain evidence="5 6">CGMCC 1.3401</strain>
    </source>
</reference>
<dbReference type="AlphaFoldDB" id="A0A1G4TSF3"/>
<dbReference type="RefSeq" id="WP_167363997.1">
    <property type="nucleotide sequence ID" value="NZ_FMTM01000012.1"/>
</dbReference>
<evidence type="ECO:0000256" key="1">
    <source>
        <dbReference type="ARBA" id="ARBA00023015"/>
    </source>
</evidence>
<dbReference type="InterPro" id="IPR032687">
    <property type="entry name" value="AraC-type_N"/>
</dbReference>
<dbReference type="PANTHER" id="PTHR47894">
    <property type="entry name" value="HTH-TYPE TRANSCRIPTIONAL REGULATOR GADX"/>
    <property type="match status" value="1"/>
</dbReference>
<dbReference type="Gene3D" id="1.10.10.60">
    <property type="entry name" value="Homeodomain-like"/>
    <property type="match status" value="1"/>
</dbReference>
<proteinExistence type="predicted"/>
<dbReference type="Proteomes" id="UP000199542">
    <property type="component" value="Unassembled WGS sequence"/>
</dbReference>